<feature type="non-terminal residue" evidence="1">
    <location>
        <position position="1"/>
    </location>
</feature>
<protein>
    <submittedName>
        <fullName evidence="1">Uncharacterized protein</fullName>
    </submittedName>
</protein>
<proteinExistence type="predicted"/>
<organism evidence="1 2">
    <name type="scientific">Russula earlei</name>
    <dbReference type="NCBI Taxonomy" id="71964"/>
    <lineage>
        <taxon>Eukaryota</taxon>
        <taxon>Fungi</taxon>
        <taxon>Dikarya</taxon>
        <taxon>Basidiomycota</taxon>
        <taxon>Agaricomycotina</taxon>
        <taxon>Agaricomycetes</taxon>
        <taxon>Russulales</taxon>
        <taxon>Russulaceae</taxon>
        <taxon>Russula</taxon>
    </lineage>
</organism>
<accession>A0ACC0TTK6</accession>
<dbReference type="Proteomes" id="UP001207468">
    <property type="component" value="Unassembled WGS sequence"/>
</dbReference>
<comment type="caution">
    <text evidence="1">The sequence shown here is derived from an EMBL/GenBank/DDBJ whole genome shotgun (WGS) entry which is preliminary data.</text>
</comment>
<reference evidence="1" key="1">
    <citation type="submission" date="2021-03" db="EMBL/GenBank/DDBJ databases">
        <title>Evolutionary priming and transition to the ectomycorrhizal habit in an iconic lineage of mushroom-forming fungi: is preadaptation a requirement?</title>
        <authorList>
            <consortium name="DOE Joint Genome Institute"/>
            <person name="Looney B.P."/>
            <person name="Miyauchi S."/>
            <person name="Morin E."/>
            <person name="Drula E."/>
            <person name="Courty P.E."/>
            <person name="Chicoki N."/>
            <person name="Fauchery L."/>
            <person name="Kohler A."/>
            <person name="Kuo A."/>
            <person name="LaButti K."/>
            <person name="Pangilinan J."/>
            <person name="Lipzen A."/>
            <person name="Riley R."/>
            <person name="Andreopoulos W."/>
            <person name="He G."/>
            <person name="Johnson J."/>
            <person name="Barry K.W."/>
            <person name="Grigoriev I.V."/>
            <person name="Nagy L."/>
            <person name="Hibbett D."/>
            <person name="Henrissat B."/>
            <person name="Matheny P.B."/>
            <person name="Labbe J."/>
            <person name="Martin A.F."/>
        </authorList>
    </citation>
    <scope>NUCLEOTIDE SEQUENCE</scope>
    <source>
        <strain evidence="1">BPL698</strain>
    </source>
</reference>
<name>A0ACC0TTK6_9AGAM</name>
<keyword evidence="2" id="KW-1185">Reference proteome</keyword>
<dbReference type="EMBL" id="JAGFNK010000574">
    <property type="protein sequence ID" value="KAI9448652.1"/>
    <property type="molecule type" value="Genomic_DNA"/>
</dbReference>
<gene>
    <name evidence="1" type="ORF">F5148DRAFT_988066</name>
</gene>
<sequence>RYPDLVEAIKSRLLHLHKDGAPLNVVTMCGVLLAVITIMKPSILKLPYHDGSTFKSSDDFVRQWVQRHLNWTERKATHSTQKIPVNWEDKCEKSFL</sequence>
<evidence type="ECO:0000313" key="1">
    <source>
        <dbReference type="EMBL" id="KAI9448652.1"/>
    </source>
</evidence>
<evidence type="ECO:0000313" key="2">
    <source>
        <dbReference type="Proteomes" id="UP001207468"/>
    </source>
</evidence>